<organism evidence="1 2">
    <name type="scientific">Sclerotinia sclerotiorum (strain ATCC 18683 / 1980 / Ss-1)</name>
    <name type="common">White mold</name>
    <name type="synonym">Whetzelinia sclerotiorum</name>
    <dbReference type="NCBI Taxonomy" id="665079"/>
    <lineage>
        <taxon>Eukaryota</taxon>
        <taxon>Fungi</taxon>
        <taxon>Dikarya</taxon>
        <taxon>Ascomycota</taxon>
        <taxon>Pezizomycotina</taxon>
        <taxon>Leotiomycetes</taxon>
        <taxon>Helotiales</taxon>
        <taxon>Sclerotiniaceae</taxon>
        <taxon>Sclerotinia</taxon>
    </lineage>
</organism>
<dbReference type="Proteomes" id="UP000177798">
    <property type="component" value="Chromosome 10"/>
</dbReference>
<evidence type="ECO:0000313" key="1">
    <source>
        <dbReference type="EMBL" id="APA13156.1"/>
    </source>
</evidence>
<evidence type="ECO:0000313" key="2">
    <source>
        <dbReference type="Proteomes" id="UP000177798"/>
    </source>
</evidence>
<sequence>MKEDARSGELELSASSQLPPFLIIHVTSGERVRRVTKDECIPRLKSSVYSLLIAQGALSRPNFEN</sequence>
<dbReference type="RefSeq" id="XP_001584959.1">
    <property type="nucleotide sequence ID" value="XM_001584909.1"/>
</dbReference>
<gene>
    <name evidence="1" type="ORF">sscle_10g079260</name>
</gene>
<dbReference type="AlphaFoldDB" id="A0A1D9QDX3"/>
<protein>
    <submittedName>
        <fullName evidence="1">Uncharacterized protein</fullName>
    </submittedName>
</protein>
<accession>A0A1D9QDX3</accession>
<proteinExistence type="predicted"/>
<name>A0A1D9QDX3_SCLS1</name>
<dbReference type="KEGG" id="ssl:SS1G_14056"/>
<dbReference type="EMBL" id="CP017823">
    <property type="protein sequence ID" value="APA13156.1"/>
    <property type="molecule type" value="Genomic_DNA"/>
</dbReference>
<reference evidence="2" key="1">
    <citation type="journal article" date="2017" name="Genome Biol. Evol.">
        <title>The complete genome sequence of the phytopathogenic fungus Sclerotinia sclerotiorum reveals insights into the genome architecture of broad host range pathogens.</title>
        <authorList>
            <person name="Derbyshire M."/>
            <person name="Denton-Giles M."/>
            <person name="Hegedus D."/>
            <person name="Seifbarghy S."/>
            <person name="Rollins J."/>
            <person name="van Kan J."/>
            <person name="Seidl M.F."/>
            <person name="Faino L."/>
            <person name="Mbengue M."/>
            <person name="Navaud O."/>
            <person name="Raffaele S."/>
            <person name="Hammond-Kosack K."/>
            <person name="Heard S."/>
            <person name="Oliver R."/>
        </authorList>
    </citation>
    <scope>NUCLEOTIDE SEQUENCE [LARGE SCALE GENOMIC DNA]</scope>
    <source>
        <strain evidence="2">ATCC 18683 / 1980 / Ss-1</strain>
    </source>
</reference>
<dbReference type="VEuPathDB" id="FungiDB:sscle_10g079260"/>